<feature type="domain" description="DUF6533" evidence="2">
    <location>
        <begin position="38"/>
        <end position="83"/>
    </location>
</feature>
<feature type="transmembrane region" description="Helical" evidence="1">
    <location>
        <begin position="176"/>
        <end position="198"/>
    </location>
</feature>
<proteinExistence type="predicted"/>
<sequence>MSHGVDGVLQAAVGHAGDVLVKRTLVADAVSNMIFVKYYALASATLLYFDFFVTFPDEIRRFWRSRFTVATLFFVLNRYVPLVGYVLILLSLFNPPWTIDKFAPFPGSMNTFSQAIISRMFLFILTRSVITTVVLVLRTYALYGQKYWVLLITSLAGTVNIGISAVGVLLDPGLRYGWIATFSFDFLIFCLTIGKTCVLSRGRGGSSRSLVALVMRDGKHTLI</sequence>
<feature type="transmembrane region" description="Helical" evidence="1">
    <location>
        <begin position="149"/>
        <end position="170"/>
    </location>
</feature>
<name>A0A0H2RWU0_9AGAM</name>
<evidence type="ECO:0000313" key="4">
    <source>
        <dbReference type="Proteomes" id="UP000053477"/>
    </source>
</evidence>
<evidence type="ECO:0000256" key="1">
    <source>
        <dbReference type="SAM" id="Phobius"/>
    </source>
</evidence>
<dbReference type="InterPro" id="IPR045340">
    <property type="entry name" value="DUF6533"/>
</dbReference>
<gene>
    <name evidence="3" type="ORF">SCHPADRAFT_870069</name>
</gene>
<keyword evidence="4" id="KW-1185">Reference proteome</keyword>
<reference evidence="3 4" key="1">
    <citation type="submission" date="2015-04" db="EMBL/GenBank/DDBJ databases">
        <title>Complete genome sequence of Schizopora paradoxa KUC8140, a cosmopolitan wood degrader in East Asia.</title>
        <authorList>
            <consortium name="DOE Joint Genome Institute"/>
            <person name="Min B."/>
            <person name="Park H."/>
            <person name="Jang Y."/>
            <person name="Kim J.-J."/>
            <person name="Kim K.H."/>
            <person name="Pangilinan J."/>
            <person name="Lipzen A."/>
            <person name="Riley R."/>
            <person name="Grigoriev I.V."/>
            <person name="Spatafora J.W."/>
            <person name="Choi I.-G."/>
        </authorList>
    </citation>
    <scope>NUCLEOTIDE SEQUENCE [LARGE SCALE GENOMIC DNA]</scope>
    <source>
        <strain evidence="3 4">KUC8140</strain>
    </source>
</reference>
<dbReference type="EMBL" id="KQ085920">
    <property type="protein sequence ID" value="KLO16077.1"/>
    <property type="molecule type" value="Genomic_DNA"/>
</dbReference>
<feature type="transmembrane region" description="Helical" evidence="1">
    <location>
        <begin position="112"/>
        <end position="137"/>
    </location>
</feature>
<feature type="transmembrane region" description="Helical" evidence="1">
    <location>
        <begin position="38"/>
        <end position="55"/>
    </location>
</feature>
<evidence type="ECO:0000313" key="3">
    <source>
        <dbReference type="EMBL" id="KLO16077.1"/>
    </source>
</evidence>
<keyword evidence="1" id="KW-0812">Transmembrane</keyword>
<dbReference type="AlphaFoldDB" id="A0A0H2RWU0"/>
<evidence type="ECO:0000259" key="2">
    <source>
        <dbReference type="Pfam" id="PF20151"/>
    </source>
</evidence>
<keyword evidence="1" id="KW-1133">Transmembrane helix</keyword>
<dbReference type="OrthoDB" id="3261349at2759"/>
<dbReference type="InParanoid" id="A0A0H2RWU0"/>
<feature type="transmembrane region" description="Helical" evidence="1">
    <location>
        <begin position="67"/>
        <end position="92"/>
    </location>
</feature>
<protein>
    <recommendedName>
        <fullName evidence="2">DUF6533 domain-containing protein</fullName>
    </recommendedName>
</protein>
<dbReference type="Pfam" id="PF20151">
    <property type="entry name" value="DUF6533"/>
    <property type="match status" value="1"/>
</dbReference>
<keyword evidence="1" id="KW-0472">Membrane</keyword>
<dbReference type="Proteomes" id="UP000053477">
    <property type="component" value="Unassembled WGS sequence"/>
</dbReference>
<organism evidence="3 4">
    <name type="scientific">Schizopora paradoxa</name>
    <dbReference type="NCBI Taxonomy" id="27342"/>
    <lineage>
        <taxon>Eukaryota</taxon>
        <taxon>Fungi</taxon>
        <taxon>Dikarya</taxon>
        <taxon>Basidiomycota</taxon>
        <taxon>Agaricomycotina</taxon>
        <taxon>Agaricomycetes</taxon>
        <taxon>Hymenochaetales</taxon>
        <taxon>Schizoporaceae</taxon>
        <taxon>Schizopora</taxon>
    </lineage>
</organism>
<accession>A0A0H2RWU0</accession>